<keyword evidence="4 6" id="KW-0862">Zinc</keyword>
<keyword evidence="9" id="KW-1185">Reference proteome</keyword>
<comment type="cofactor">
    <cofactor evidence="1 6">
        <name>Zn(2+)</name>
        <dbReference type="ChEBI" id="CHEBI:29105"/>
    </cofactor>
</comment>
<evidence type="ECO:0000313" key="8">
    <source>
        <dbReference type="EMBL" id="OAK67773.1"/>
    </source>
</evidence>
<keyword evidence="5" id="KW-0560">Oxidoreductase</keyword>
<gene>
    <name evidence="8" type="ORF">ABB05_18935</name>
</gene>
<dbReference type="EMBL" id="LDJR01000059">
    <property type="protein sequence ID" value="OAK67773.1"/>
    <property type="molecule type" value="Genomic_DNA"/>
</dbReference>
<comment type="caution">
    <text evidence="8">The sequence shown here is derived from an EMBL/GenBank/DDBJ whole genome shotgun (WGS) entry which is preliminary data.</text>
</comment>
<dbReference type="PANTHER" id="PTHR43161:SF26">
    <property type="entry name" value="GALACTITOL 1-PHOSPHATE 5-DEHYDROGENASE"/>
    <property type="match status" value="1"/>
</dbReference>
<reference evidence="8 9" key="1">
    <citation type="submission" date="2015-05" db="EMBL/GenBank/DDBJ databases">
        <title>Comparison of genome.</title>
        <authorList>
            <person name="Zheng Z."/>
            <person name="Sun M."/>
        </authorList>
    </citation>
    <scope>NUCLEOTIDE SEQUENCE [LARGE SCALE GENOMIC DNA]</scope>
    <source>
        <strain evidence="8 9">G25-74</strain>
    </source>
</reference>
<evidence type="ECO:0000256" key="2">
    <source>
        <dbReference type="ARBA" id="ARBA00008072"/>
    </source>
</evidence>
<organism evidence="8 9">
    <name type="scientific">Lederbergia galactosidilytica</name>
    <dbReference type="NCBI Taxonomy" id="217031"/>
    <lineage>
        <taxon>Bacteria</taxon>
        <taxon>Bacillati</taxon>
        <taxon>Bacillota</taxon>
        <taxon>Bacilli</taxon>
        <taxon>Bacillales</taxon>
        <taxon>Bacillaceae</taxon>
        <taxon>Lederbergia</taxon>
    </lineage>
</organism>
<sequence length="351" mass="37813">MKAARWHNAKDIRVESIDEPTIAPGKVKIEVKWAGICGSDLHEYAAGPIFVPVETPHFVSQDTAPIVMGHEFSGVVTEVASDVTKVKVGDRVVVEPILACGECPACRKGKYNVCEHLGFHGLSGGGGGFAEFTMVDEHMVHKMPEGLTFEQGALVEPAAVALHAVRQSKLKAGDKAAVFGAGPIGLLIIEALRAAGASEIYAIEISPERAEKAKELGVKAVINPIEEDAVKRLLEYTNGGVDVAYEVTGVPAVLQQCIDSTTFEGETVIVSIWETDASILPNNIVLTERSVKGIIAYRDIFPAVMELMNQGYFQAEKLVTKKIELDDIVAQGFEALIQEKNQIKILVKPSN</sequence>
<dbReference type="PROSITE" id="PS00059">
    <property type="entry name" value="ADH_ZINC"/>
    <property type="match status" value="1"/>
</dbReference>
<evidence type="ECO:0000313" key="9">
    <source>
        <dbReference type="Proteomes" id="UP000077881"/>
    </source>
</evidence>
<dbReference type="STRING" id="217031.ABB05_18935"/>
<dbReference type="InterPro" id="IPR013154">
    <property type="entry name" value="ADH-like_N"/>
</dbReference>
<dbReference type="GO" id="GO:0008270">
    <property type="term" value="F:zinc ion binding"/>
    <property type="evidence" value="ECO:0007669"/>
    <property type="project" value="InterPro"/>
</dbReference>
<evidence type="ECO:0000259" key="7">
    <source>
        <dbReference type="SMART" id="SM00829"/>
    </source>
</evidence>
<dbReference type="FunFam" id="3.40.50.720:FF:000003">
    <property type="entry name" value="S-(hydroxymethyl)glutathione dehydrogenase"/>
    <property type="match status" value="1"/>
</dbReference>
<dbReference type="InterPro" id="IPR020843">
    <property type="entry name" value="ER"/>
</dbReference>
<protein>
    <submittedName>
        <fullName evidence="8">Butanediol dehydrogenase</fullName>
    </submittedName>
</protein>
<dbReference type="CDD" id="cd08233">
    <property type="entry name" value="butanediol_DH_like"/>
    <property type="match status" value="1"/>
</dbReference>
<feature type="domain" description="Enoyl reductase (ER)" evidence="7">
    <location>
        <begin position="7"/>
        <end position="347"/>
    </location>
</feature>
<dbReference type="Pfam" id="PF08240">
    <property type="entry name" value="ADH_N"/>
    <property type="match status" value="1"/>
</dbReference>
<proteinExistence type="inferred from homology"/>
<dbReference type="InterPro" id="IPR013149">
    <property type="entry name" value="ADH-like_C"/>
</dbReference>
<dbReference type="GO" id="GO:0000721">
    <property type="term" value="F:(R,R)-butanediol dehydrogenase activity"/>
    <property type="evidence" value="ECO:0007669"/>
    <property type="project" value="TreeGrafter"/>
</dbReference>
<evidence type="ECO:0000256" key="6">
    <source>
        <dbReference type="RuleBase" id="RU361277"/>
    </source>
</evidence>
<dbReference type="PANTHER" id="PTHR43161">
    <property type="entry name" value="SORBITOL DEHYDROGENASE"/>
    <property type="match status" value="1"/>
</dbReference>
<dbReference type="Proteomes" id="UP000077881">
    <property type="component" value="Unassembled WGS sequence"/>
</dbReference>
<dbReference type="InterPro" id="IPR002328">
    <property type="entry name" value="ADH_Zn_CS"/>
</dbReference>
<dbReference type="InterPro" id="IPR036291">
    <property type="entry name" value="NAD(P)-bd_dom_sf"/>
</dbReference>
<keyword evidence="3 6" id="KW-0479">Metal-binding</keyword>
<comment type="similarity">
    <text evidence="2 6">Belongs to the zinc-containing alcohol dehydrogenase family.</text>
</comment>
<name>A0A177ZJK1_9BACI</name>
<accession>A0A177ZJK1</accession>
<dbReference type="Gene3D" id="3.90.180.10">
    <property type="entry name" value="Medium-chain alcohol dehydrogenases, catalytic domain"/>
    <property type="match status" value="1"/>
</dbReference>
<evidence type="ECO:0000256" key="4">
    <source>
        <dbReference type="ARBA" id="ARBA00022833"/>
    </source>
</evidence>
<dbReference type="Gene3D" id="3.40.50.720">
    <property type="entry name" value="NAD(P)-binding Rossmann-like Domain"/>
    <property type="match status" value="1"/>
</dbReference>
<dbReference type="SMART" id="SM00829">
    <property type="entry name" value="PKS_ER"/>
    <property type="match status" value="1"/>
</dbReference>
<dbReference type="SUPFAM" id="SSF51735">
    <property type="entry name" value="NAD(P)-binding Rossmann-fold domains"/>
    <property type="match status" value="1"/>
</dbReference>
<evidence type="ECO:0000256" key="1">
    <source>
        <dbReference type="ARBA" id="ARBA00001947"/>
    </source>
</evidence>
<evidence type="ECO:0000256" key="5">
    <source>
        <dbReference type="ARBA" id="ARBA00023002"/>
    </source>
</evidence>
<dbReference type="AlphaFoldDB" id="A0A177ZJK1"/>
<evidence type="ECO:0000256" key="3">
    <source>
        <dbReference type="ARBA" id="ARBA00022723"/>
    </source>
</evidence>
<dbReference type="Pfam" id="PF00107">
    <property type="entry name" value="ADH_zinc_N"/>
    <property type="match status" value="1"/>
</dbReference>
<dbReference type="OrthoDB" id="9770238at2"/>
<dbReference type="InterPro" id="IPR011032">
    <property type="entry name" value="GroES-like_sf"/>
</dbReference>
<dbReference type="PATRIC" id="fig|217031.6.peg.4110"/>
<dbReference type="SUPFAM" id="SSF50129">
    <property type="entry name" value="GroES-like"/>
    <property type="match status" value="1"/>
</dbReference>
<dbReference type="RefSeq" id="WP_057981522.1">
    <property type="nucleotide sequence ID" value="NZ_JAGGKH010000011.1"/>
</dbReference>